<dbReference type="AlphaFoldDB" id="A0A7K0KJJ8"/>
<organism evidence="9 10">
    <name type="scientific">Hallella mizrahii</name>
    <dbReference type="NCBI Taxonomy" id="2606637"/>
    <lineage>
        <taxon>Bacteria</taxon>
        <taxon>Pseudomonadati</taxon>
        <taxon>Bacteroidota</taxon>
        <taxon>Bacteroidia</taxon>
        <taxon>Bacteroidales</taxon>
        <taxon>Prevotellaceae</taxon>
        <taxon>Hallella</taxon>
    </lineage>
</organism>
<evidence type="ECO:0000256" key="5">
    <source>
        <dbReference type="SAM" id="Coils"/>
    </source>
</evidence>
<name>A0A7K0KJJ8_9BACT</name>
<dbReference type="SUPFAM" id="SSF111369">
    <property type="entry name" value="HlyD-like secretion proteins"/>
    <property type="match status" value="3"/>
</dbReference>
<dbReference type="Gene3D" id="2.40.50.100">
    <property type="match status" value="1"/>
</dbReference>
<accession>A0A7K0KJJ8</accession>
<keyword evidence="5" id="KW-0175">Coiled coil</keyword>
<dbReference type="InterPro" id="IPR050739">
    <property type="entry name" value="MFP"/>
</dbReference>
<sequence>MNKRKQILRSYNLLVIALLVFGAIYVCARFIHLGDVVYTDNAMTYRNISPVNTRVQGFIKEIRFQEFQHVKKGDTLVIIEDAEFRLALAQAEAGLKGSRQGSGAVSAGIRTTGNNVNVAAAGMEVASAGISEAKEDMDNAKKDFNRFAALLSRGAVTQQQYDNAKTRYEQAHSRWMAARARLTQASASRTATAGVAGEQRYRLGQSRAGESVADAQLNLARLNLSYTVITAPCDGYVGRKDIYVGQLVQPGQLLTRVVDDAEVWVIANYRESQMKHVSNGEAVTFTCDAVPGVTFNGKVKSISAASGAAYAGQPVDNATGNFVKVEQRVPVRIELTRDNKVADIRKLLSGLNVETEVHY</sequence>
<dbReference type="PANTHER" id="PTHR30386">
    <property type="entry name" value="MEMBRANE FUSION SUBUNIT OF EMRAB-TOLC MULTIDRUG EFFLUX PUMP"/>
    <property type="match status" value="1"/>
</dbReference>
<comment type="subcellular location">
    <subcellularLocation>
        <location evidence="1">Membrane</location>
        <topology evidence="1">Single-pass membrane protein</topology>
    </subcellularLocation>
</comment>
<feature type="domain" description="Multidrug resistance protein MdtA-like alpha-helical hairpin" evidence="6">
    <location>
        <begin position="125"/>
        <end position="186"/>
    </location>
</feature>
<evidence type="ECO:0000256" key="3">
    <source>
        <dbReference type="ARBA" id="ARBA00022989"/>
    </source>
</evidence>
<evidence type="ECO:0000259" key="7">
    <source>
        <dbReference type="Pfam" id="PF25917"/>
    </source>
</evidence>
<dbReference type="Pfam" id="PF25917">
    <property type="entry name" value="BSH_RND"/>
    <property type="match status" value="1"/>
</dbReference>
<dbReference type="RefSeq" id="WP_154535627.1">
    <property type="nucleotide sequence ID" value="NZ_VUNG01000079.1"/>
</dbReference>
<evidence type="ECO:0000259" key="6">
    <source>
        <dbReference type="Pfam" id="PF25876"/>
    </source>
</evidence>
<keyword evidence="10" id="KW-1185">Reference proteome</keyword>
<dbReference type="InterPro" id="IPR058792">
    <property type="entry name" value="Beta-barrel_RND_2"/>
</dbReference>
<dbReference type="PANTHER" id="PTHR30386:SF26">
    <property type="entry name" value="TRANSPORT PROTEIN COMB"/>
    <property type="match status" value="1"/>
</dbReference>
<comment type="caution">
    <text evidence="9">The sequence shown here is derived from an EMBL/GenBank/DDBJ whole genome shotgun (WGS) entry which is preliminary data.</text>
</comment>
<protein>
    <submittedName>
        <fullName evidence="9">HlyD family secretion protein</fullName>
    </submittedName>
</protein>
<dbReference type="Pfam" id="PF25954">
    <property type="entry name" value="Beta-barrel_RND_2"/>
    <property type="match status" value="1"/>
</dbReference>
<evidence type="ECO:0000256" key="2">
    <source>
        <dbReference type="ARBA" id="ARBA00022692"/>
    </source>
</evidence>
<evidence type="ECO:0000256" key="1">
    <source>
        <dbReference type="ARBA" id="ARBA00004167"/>
    </source>
</evidence>
<feature type="domain" description="CusB-like beta-barrel" evidence="8">
    <location>
        <begin position="262"/>
        <end position="303"/>
    </location>
</feature>
<proteinExistence type="predicted"/>
<dbReference type="EMBL" id="VUNG01000079">
    <property type="protein sequence ID" value="MST86034.1"/>
    <property type="molecule type" value="Genomic_DNA"/>
</dbReference>
<gene>
    <name evidence="9" type="ORF">FYJ73_15415</name>
</gene>
<evidence type="ECO:0000256" key="4">
    <source>
        <dbReference type="ARBA" id="ARBA00023136"/>
    </source>
</evidence>
<dbReference type="InterPro" id="IPR058624">
    <property type="entry name" value="MdtA-like_HH"/>
</dbReference>
<reference evidence="9 10" key="1">
    <citation type="submission" date="2019-08" db="EMBL/GenBank/DDBJ databases">
        <title>In-depth cultivation of the pig gut microbiome towards novel bacterial diversity and tailored functional studies.</title>
        <authorList>
            <person name="Wylensek D."/>
            <person name="Hitch T.C.A."/>
            <person name="Clavel T."/>
        </authorList>
    </citation>
    <scope>NUCLEOTIDE SEQUENCE [LARGE SCALE GENOMIC DNA]</scope>
    <source>
        <strain evidence="9 10">LKV-178-WT-2A</strain>
    </source>
</reference>
<keyword evidence="3" id="KW-1133">Transmembrane helix</keyword>
<feature type="domain" description="Multidrug resistance protein MdtA-like barrel-sandwich hybrid" evidence="7">
    <location>
        <begin position="50"/>
        <end position="258"/>
    </location>
</feature>
<evidence type="ECO:0000259" key="8">
    <source>
        <dbReference type="Pfam" id="PF25954"/>
    </source>
</evidence>
<dbReference type="GO" id="GO:0016020">
    <property type="term" value="C:membrane"/>
    <property type="evidence" value="ECO:0007669"/>
    <property type="project" value="UniProtKB-SubCell"/>
</dbReference>
<dbReference type="Gene3D" id="2.40.30.170">
    <property type="match status" value="1"/>
</dbReference>
<keyword evidence="2" id="KW-0812">Transmembrane</keyword>
<dbReference type="Proteomes" id="UP000438914">
    <property type="component" value="Unassembled WGS sequence"/>
</dbReference>
<evidence type="ECO:0000313" key="10">
    <source>
        <dbReference type="Proteomes" id="UP000438914"/>
    </source>
</evidence>
<dbReference type="GO" id="GO:0055085">
    <property type="term" value="P:transmembrane transport"/>
    <property type="evidence" value="ECO:0007669"/>
    <property type="project" value="InterPro"/>
</dbReference>
<dbReference type="InterPro" id="IPR058625">
    <property type="entry name" value="MdtA-like_BSH"/>
</dbReference>
<dbReference type="Gene3D" id="1.10.287.470">
    <property type="entry name" value="Helix hairpin bin"/>
    <property type="match status" value="1"/>
</dbReference>
<evidence type="ECO:0000313" key="9">
    <source>
        <dbReference type="EMBL" id="MST86034.1"/>
    </source>
</evidence>
<dbReference type="Pfam" id="PF25876">
    <property type="entry name" value="HH_MFP_RND"/>
    <property type="match status" value="1"/>
</dbReference>
<keyword evidence="4" id="KW-0472">Membrane</keyword>
<feature type="coiled-coil region" evidence="5">
    <location>
        <begin position="123"/>
        <end position="150"/>
    </location>
</feature>